<dbReference type="PANTHER" id="PTHR46339:SF9">
    <property type="entry name" value="BPTI_KUNITZ INHIBITOR DOMAIN-CONTAINING PROTEIN"/>
    <property type="match status" value="1"/>
</dbReference>
<evidence type="ECO:0000313" key="3">
    <source>
        <dbReference type="Proteomes" id="UP000036681"/>
    </source>
</evidence>
<feature type="signal peptide" evidence="1">
    <location>
        <begin position="1"/>
        <end position="19"/>
    </location>
</feature>
<organism evidence="3 4">
    <name type="scientific">Ascaris lumbricoides</name>
    <name type="common">Giant roundworm</name>
    <dbReference type="NCBI Taxonomy" id="6252"/>
    <lineage>
        <taxon>Eukaryota</taxon>
        <taxon>Metazoa</taxon>
        <taxon>Ecdysozoa</taxon>
        <taxon>Nematoda</taxon>
        <taxon>Chromadorea</taxon>
        <taxon>Rhabditida</taxon>
        <taxon>Spirurina</taxon>
        <taxon>Ascaridomorpha</taxon>
        <taxon>Ascaridoidea</taxon>
        <taxon>Ascarididae</taxon>
        <taxon>Ascaris</taxon>
    </lineage>
</organism>
<dbReference type="InterPro" id="IPR036880">
    <property type="entry name" value="Kunitz_BPTI_sf"/>
</dbReference>
<dbReference type="SUPFAM" id="SSF57362">
    <property type="entry name" value="BPTI-like"/>
    <property type="match status" value="1"/>
</dbReference>
<dbReference type="PANTHER" id="PTHR46339">
    <property type="entry name" value="PROTEIN CBG15282-RELATED"/>
    <property type="match status" value="1"/>
</dbReference>
<accession>A0A0M3ICI3</accession>
<proteinExistence type="predicted"/>
<evidence type="ECO:0000259" key="2">
    <source>
        <dbReference type="SMART" id="SM00131"/>
    </source>
</evidence>
<feature type="chain" id="PRO_5005656785" evidence="1">
    <location>
        <begin position="20"/>
        <end position="185"/>
    </location>
</feature>
<protein>
    <submittedName>
        <fullName evidence="4">BPTI/Kunitz inhibitor domain-containing protein</fullName>
    </submittedName>
</protein>
<dbReference type="WBParaSite" id="ALUE_0001560001-mRNA-1">
    <property type="protein sequence ID" value="ALUE_0001560001-mRNA-1"/>
    <property type="gene ID" value="ALUE_0001560001"/>
</dbReference>
<dbReference type="Pfam" id="PF00014">
    <property type="entry name" value="Kunitz_BPTI"/>
    <property type="match status" value="1"/>
</dbReference>
<keyword evidence="3" id="KW-1185">Reference proteome</keyword>
<evidence type="ECO:0000256" key="1">
    <source>
        <dbReference type="SAM" id="SignalP"/>
    </source>
</evidence>
<evidence type="ECO:0000313" key="4">
    <source>
        <dbReference type="WBParaSite" id="ALUE_0001560001-mRNA-1"/>
    </source>
</evidence>
<dbReference type="Gene3D" id="4.10.410.10">
    <property type="entry name" value="Pancreatic trypsin inhibitor Kunitz domain"/>
    <property type="match status" value="1"/>
</dbReference>
<dbReference type="InterPro" id="IPR002223">
    <property type="entry name" value="Kunitz_BPTI"/>
</dbReference>
<dbReference type="GO" id="GO:0004867">
    <property type="term" value="F:serine-type endopeptidase inhibitor activity"/>
    <property type="evidence" value="ECO:0007669"/>
    <property type="project" value="InterPro"/>
</dbReference>
<name>A0A0M3ICI3_ASCLU</name>
<dbReference type="InterPro" id="IPR053014">
    <property type="entry name" value="Cuticle_assoc_divergent"/>
</dbReference>
<sequence>MKSMRNLLLTLMSVRSIMAVCYGDNDCDALWPKATCRNGRCVCPPDTIRRKSDSYDWVCLSLIDASTGMLGPPVTCPLPEGAGYRTVLVRDGSVFCQSKKKHSCPIGYECIKSISLINSQGDGVCCPRRETVCQQKVSESADGWVLRWYFNGDSCAPFKWNPEKNTTANNFSTKKHCESYCACED</sequence>
<dbReference type="AlphaFoldDB" id="A0A0M3ICI3"/>
<dbReference type="Proteomes" id="UP000036681">
    <property type="component" value="Unplaced"/>
</dbReference>
<dbReference type="SMART" id="SM00131">
    <property type="entry name" value="KU"/>
    <property type="match status" value="1"/>
</dbReference>
<keyword evidence="1" id="KW-0732">Signal</keyword>
<reference evidence="4" key="1">
    <citation type="submission" date="2017-02" db="UniProtKB">
        <authorList>
            <consortium name="WormBaseParasite"/>
        </authorList>
    </citation>
    <scope>IDENTIFICATION</scope>
</reference>
<feature type="domain" description="BPTI/Kunitz inhibitor" evidence="2">
    <location>
        <begin position="131"/>
        <end position="182"/>
    </location>
</feature>